<reference evidence="1 2" key="2">
    <citation type="journal article" date="2014" name="FEMS Microbiol. Lett.">
        <title>Draft genomic DNA sequence of the facultatively methylotrophic bacterium Acidomonas methanolica type strain MB58.</title>
        <authorList>
            <person name="Higashiura N."/>
            <person name="Hadano H."/>
            <person name="Hirakawa H."/>
            <person name="Matsutani M."/>
            <person name="Takabe S."/>
            <person name="Matsushita K."/>
            <person name="Azuma Y."/>
        </authorList>
    </citation>
    <scope>NUCLEOTIDE SEQUENCE [LARGE SCALE GENOMIC DNA]</scope>
    <source>
        <strain evidence="1 2">MB58</strain>
    </source>
</reference>
<dbReference type="EMBL" id="BAND01000110">
    <property type="protein sequence ID" value="GAJ30187.1"/>
    <property type="molecule type" value="Genomic_DNA"/>
</dbReference>
<gene>
    <name evidence="1" type="ORF">Amme_111_012</name>
</gene>
<sequence length="108" mass="11313">MARLGFGGVPLPHAALDDPLRRLAAIAILCDSHAAEHGHPDHPHPVDGDDGFLLIDQALAGAVPADAPAFHAARLRVPTGRIWCFPPIRGPPARRAASLYAQGPPSLT</sequence>
<dbReference type="AlphaFoldDB" id="A0A023D7Q9"/>
<proteinExistence type="predicted"/>
<comment type="caution">
    <text evidence="1">The sequence shown here is derived from an EMBL/GenBank/DDBJ whole genome shotgun (WGS) entry which is preliminary data.</text>
</comment>
<evidence type="ECO:0000313" key="1">
    <source>
        <dbReference type="EMBL" id="GAJ30187.1"/>
    </source>
</evidence>
<accession>A0A023D7Q9</accession>
<reference evidence="2" key="1">
    <citation type="journal article" date="2014" name="FEMS Microbiol. Lett.">
        <title>Draft Genomic DNA Sequence of the Facultatively Methylotrophic Bacterium Acidomonas methanolica type strain MB58.</title>
        <authorList>
            <person name="Higashiura N."/>
            <person name="Hadano H."/>
            <person name="Hirakawa H."/>
            <person name="Matsutani M."/>
            <person name="Takabe S."/>
            <person name="Matsushita K."/>
            <person name="Azuma Y."/>
        </authorList>
    </citation>
    <scope>NUCLEOTIDE SEQUENCE [LARGE SCALE GENOMIC DNA]</scope>
    <source>
        <strain evidence="2">MB58</strain>
    </source>
</reference>
<dbReference type="Proteomes" id="UP000019760">
    <property type="component" value="Unassembled WGS sequence"/>
</dbReference>
<keyword evidence="2" id="KW-1185">Reference proteome</keyword>
<name>A0A023D7Q9_ACIMT</name>
<organism evidence="1 2">
    <name type="scientific">Acidomonas methanolica NBRC 104435</name>
    <dbReference type="NCBI Taxonomy" id="1231351"/>
    <lineage>
        <taxon>Bacteria</taxon>
        <taxon>Pseudomonadati</taxon>
        <taxon>Pseudomonadota</taxon>
        <taxon>Alphaproteobacteria</taxon>
        <taxon>Acetobacterales</taxon>
        <taxon>Acetobacteraceae</taxon>
        <taxon>Acidomonas</taxon>
    </lineage>
</organism>
<evidence type="ECO:0000313" key="2">
    <source>
        <dbReference type="Proteomes" id="UP000019760"/>
    </source>
</evidence>
<protein>
    <submittedName>
        <fullName evidence="1">Uncharacterized protein</fullName>
    </submittedName>
</protein>